<gene>
    <name evidence="1" type="ORF">EVAR_80405_1</name>
</gene>
<evidence type="ECO:0000313" key="2">
    <source>
        <dbReference type="Proteomes" id="UP000299102"/>
    </source>
</evidence>
<comment type="caution">
    <text evidence="1">The sequence shown here is derived from an EMBL/GenBank/DDBJ whole genome shotgun (WGS) entry which is preliminary data.</text>
</comment>
<proteinExistence type="predicted"/>
<name>A0A4C1VIA8_EUMVA</name>
<dbReference type="Proteomes" id="UP000299102">
    <property type="component" value="Unassembled WGS sequence"/>
</dbReference>
<reference evidence="1 2" key="1">
    <citation type="journal article" date="2019" name="Commun. Biol.">
        <title>The bagworm genome reveals a unique fibroin gene that provides high tensile strength.</title>
        <authorList>
            <person name="Kono N."/>
            <person name="Nakamura H."/>
            <person name="Ohtoshi R."/>
            <person name="Tomita M."/>
            <person name="Numata K."/>
            <person name="Arakawa K."/>
        </authorList>
    </citation>
    <scope>NUCLEOTIDE SEQUENCE [LARGE SCALE GENOMIC DNA]</scope>
</reference>
<dbReference type="EMBL" id="BGZK01000344">
    <property type="protein sequence ID" value="GBP38122.1"/>
    <property type="molecule type" value="Genomic_DNA"/>
</dbReference>
<dbReference type="AlphaFoldDB" id="A0A4C1VIA8"/>
<accession>A0A4C1VIA8</accession>
<sequence length="92" mass="10163">MYKNITRLIDCGDLRRCAAGIKADARPPPAAASFVMSTALHNGQQLFCNRYFTAAKSLINVAGTRYTLYNTRLMYLRREQSALACTRAAAVS</sequence>
<evidence type="ECO:0000313" key="1">
    <source>
        <dbReference type="EMBL" id="GBP38122.1"/>
    </source>
</evidence>
<organism evidence="1 2">
    <name type="scientific">Eumeta variegata</name>
    <name type="common">Bagworm moth</name>
    <name type="synonym">Eumeta japonica</name>
    <dbReference type="NCBI Taxonomy" id="151549"/>
    <lineage>
        <taxon>Eukaryota</taxon>
        <taxon>Metazoa</taxon>
        <taxon>Ecdysozoa</taxon>
        <taxon>Arthropoda</taxon>
        <taxon>Hexapoda</taxon>
        <taxon>Insecta</taxon>
        <taxon>Pterygota</taxon>
        <taxon>Neoptera</taxon>
        <taxon>Endopterygota</taxon>
        <taxon>Lepidoptera</taxon>
        <taxon>Glossata</taxon>
        <taxon>Ditrysia</taxon>
        <taxon>Tineoidea</taxon>
        <taxon>Psychidae</taxon>
        <taxon>Oiketicinae</taxon>
        <taxon>Eumeta</taxon>
    </lineage>
</organism>
<keyword evidence="2" id="KW-1185">Reference proteome</keyword>
<protein>
    <submittedName>
        <fullName evidence="1">Uncharacterized protein</fullName>
    </submittedName>
</protein>